<dbReference type="GeneID" id="107956136"/>
<dbReference type="KEGG" id="ghi:107956136"/>
<accession>A0A1U8P833</accession>
<sequence>MSHIAFLVFSSTSHLGIMEICLQAKDFDLGRRSAKDLNVFLLLIWKTTSLALEKEICKVLLCHYLNVDDIHGQGYDGAIATSKEVIPICQFFSYLTGIINLVASSSKRHDQLRDIEASHITKLIDSGVLEIGKGKNQVGTLQRPGDTQWRSHLASLNSLMRMFNSVCVVLQDIIKFDNLTQMNKADGINDAMAFVEFVFILHFMIEMFGITDDLYQALRYKLQYILNMRQLVSSTKTLLQKFIEHGWNPLFEKMKLFCKDHEIEVLNLSVSYKTSREMNSLFNDEVVELLILIFTLDPRDDYKSFRVEDICKLMNDFYSNGFME</sequence>
<dbReference type="RefSeq" id="XP_016747361.1">
    <property type="nucleotide sequence ID" value="XM_016891872.1"/>
</dbReference>
<name>A0A1U8P833_GOSHI</name>
<evidence type="ECO:0008006" key="3">
    <source>
        <dbReference type="Google" id="ProtNLM"/>
    </source>
</evidence>
<dbReference type="PaxDb" id="3635-A0A1U8P833"/>
<dbReference type="AlphaFoldDB" id="A0A1U8P833"/>
<dbReference type="PANTHER" id="PTHR11697">
    <property type="entry name" value="GENERAL TRANSCRIPTION FACTOR 2-RELATED ZINC FINGER PROTEIN"/>
    <property type="match status" value="1"/>
</dbReference>
<evidence type="ECO:0000313" key="2">
    <source>
        <dbReference type="RefSeq" id="XP_016747361.1"/>
    </source>
</evidence>
<organism evidence="1 2">
    <name type="scientific">Gossypium hirsutum</name>
    <name type="common">Upland cotton</name>
    <name type="synonym">Gossypium mexicanum</name>
    <dbReference type="NCBI Taxonomy" id="3635"/>
    <lineage>
        <taxon>Eukaryota</taxon>
        <taxon>Viridiplantae</taxon>
        <taxon>Streptophyta</taxon>
        <taxon>Embryophyta</taxon>
        <taxon>Tracheophyta</taxon>
        <taxon>Spermatophyta</taxon>
        <taxon>Magnoliopsida</taxon>
        <taxon>eudicotyledons</taxon>
        <taxon>Gunneridae</taxon>
        <taxon>Pentapetalae</taxon>
        <taxon>rosids</taxon>
        <taxon>malvids</taxon>
        <taxon>Malvales</taxon>
        <taxon>Malvaceae</taxon>
        <taxon>Malvoideae</taxon>
        <taxon>Gossypium</taxon>
    </lineage>
</organism>
<dbReference type="InterPro" id="IPR055298">
    <property type="entry name" value="AtLOH3-like"/>
</dbReference>
<protein>
    <recommendedName>
        <fullName evidence="3">Zinc finger MYM-type protein 1-like</fullName>
    </recommendedName>
</protein>
<proteinExistence type="predicted"/>
<dbReference type="PANTHER" id="PTHR11697:SF230">
    <property type="entry name" value="ZINC FINGER, MYM DOMAIN CONTAINING 1"/>
    <property type="match status" value="1"/>
</dbReference>
<dbReference type="Proteomes" id="UP000818029">
    <property type="component" value="Chromosome D07"/>
</dbReference>
<reference evidence="2" key="2">
    <citation type="submission" date="2025-08" db="UniProtKB">
        <authorList>
            <consortium name="RefSeq"/>
        </authorList>
    </citation>
    <scope>IDENTIFICATION</scope>
</reference>
<dbReference type="STRING" id="3635.A0A1U8P833"/>
<reference evidence="1" key="1">
    <citation type="journal article" date="2020" name="Nat. Genet.">
        <title>Genomic diversifications of five Gossypium allopolyploid species and their impact on cotton improvement.</title>
        <authorList>
            <person name="Chen Z.J."/>
            <person name="Sreedasyam A."/>
            <person name="Ando A."/>
            <person name="Song Q."/>
            <person name="De Santiago L.M."/>
            <person name="Hulse-Kemp A.M."/>
            <person name="Ding M."/>
            <person name="Ye W."/>
            <person name="Kirkbride R.C."/>
            <person name="Jenkins J."/>
            <person name="Plott C."/>
            <person name="Lovell J."/>
            <person name="Lin Y.M."/>
            <person name="Vaughn R."/>
            <person name="Liu B."/>
            <person name="Simpson S."/>
            <person name="Scheffler B.E."/>
            <person name="Wen L."/>
            <person name="Saski C.A."/>
            <person name="Grover C.E."/>
            <person name="Hu G."/>
            <person name="Conover J.L."/>
            <person name="Carlson J.W."/>
            <person name="Shu S."/>
            <person name="Boston L.B."/>
            <person name="Williams M."/>
            <person name="Peterson D.G."/>
            <person name="McGee K."/>
            <person name="Jones D.C."/>
            <person name="Wendel J.F."/>
            <person name="Stelly D.M."/>
            <person name="Grimwood J."/>
            <person name="Schmutz J."/>
        </authorList>
    </citation>
    <scope>NUCLEOTIDE SEQUENCE [LARGE SCALE GENOMIC DNA]</scope>
    <source>
        <strain evidence="1">cv. TM-1</strain>
    </source>
</reference>
<keyword evidence="1" id="KW-1185">Reference proteome</keyword>
<evidence type="ECO:0000313" key="1">
    <source>
        <dbReference type="Proteomes" id="UP000818029"/>
    </source>
</evidence>
<gene>
    <name evidence="2" type="primary">LOC107956136</name>
</gene>